<gene>
    <name evidence="2" type="ORF">X975_13096</name>
</gene>
<dbReference type="InterPro" id="IPR028426">
    <property type="entry name" value="Huntingtin_fam"/>
</dbReference>
<name>A0A087UJL4_STEMI</name>
<dbReference type="AlphaFoldDB" id="A0A087UJL4"/>
<dbReference type="STRING" id="407821.A0A087UJL4"/>
<feature type="non-terminal residue" evidence="2">
    <location>
        <position position="132"/>
    </location>
</feature>
<dbReference type="OrthoDB" id="6417237at2759"/>
<evidence type="ECO:0000313" key="2">
    <source>
        <dbReference type="EMBL" id="KFM77553.1"/>
    </source>
</evidence>
<dbReference type="GO" id="GO:0005737">
    <property type="term" value="C:cytoplasm"/>
    <property type="evidence" value="ECO:0007669"/>
    <property type="project" value="TreeGrafter"/>
</dbReference>
<dbReference type="PANTHER" id="PTHR10170">
    <property type="entry name" value="HUNTINGTON DISEASE PROTEIN"/>
    <property type="match status" value="1"/>
</dbReference>
<keyword evidence="1" id="KW-0732">Signal</keyword>
<organism evidence="2 3">
    <name type="scientific">Stegodyphus mimosarum</name>
    <name type="common">African social velvet spider</name>
    <dbReference type="NCBI Taxonomy" id="407821"/>
    <lineage>
        <taxon>Eukaryota</taxon>
        <taxon>Metazoa</taxon>
        <taxon>Ecdysozoa</taxon>
        <taxon>Arthropoda</taxon>
        <taxon>Chelicerata</taxon>
        <taxon>Arachnida</taxon>
        <taxon>Araneae</taxon>
        <taxon>Araneomorphae</taxon>
        <taxon>Entelegynae</taxon>
        <taxon>Eresoidea</taxon>
        <taxon>Eresidae</taxon>
        <taxon>Stegodyphus</taxon>
    </lineage>
</organism>
<dbReference type="Proteomes" id="UP000054359">
    <property type="component" value="Unassembled WGS sequence"/>
</dbReference>
<sequence length="132" mass="15034">MLSNMHKWMCMVLTVLRVLISQANEEAVLSRLSDMGITIRIYKLGLSPCFRCENEQSESSVFDSSLSPSITFARFLFQVVGVLVESLCNQTFAPALKITEDTFLCQQTAHLLLYLTYMFQSAMMQIPGRFYP</sequence>
<dbReference type="PANTHER" id="PTHR10170:SF10">
    <property type="entry name" value="HUNTINGTIN"/>
    <property type="match status" value="1"/>
</dbReference>
<dbReference type="EMBL" id="KK120116">
    <property type="protein sequence ID" value="KFM77553.1"/>
    <property type="molecule type" value="Genomic_DNA"/>
</dbReference>
<feature type="chain" id="PRO_5001830663" evidence="1">
    <location>
        <begin position="24"/>
        <end position="132"/>
    </location>
</feature>
<reference evidence="2 3" key="1">
    <citation type="submission" date="2013-11" db="EMBL/GenBank/DDBJ databases">
        <title>Genome sequencing of Stegodyphus mimosarum.</title>
        <authorList>
            <person name="Bechsgaard J."/>
        </authorList>
    </citation>
    <scope>NUCLEOTIDE SEQUENCE [LARGE SCALE GENOMIC DNA]</scope>
</reference>
<accession>A0A087UJL4</accession>
<evidence type="ECO:0000313" key="3">
    <source>
        <dbReference type="Proteomes" id="UP000054359"/>
    </source>
</evidence>
<evidence type="ECO:0000256" key="1">
    <source>
        <dbReference type="SAM" id="SignalP"/>
    </source>
</evidence>
<protein>
    <submittedName>
        <fullName evidence="2">Huntingtin</fullName>
    </submittedName>
</protein>
<keyword evidence="3" id="KW-1185">Reference proteome</keyword>
<feature type="signal peptide" evidence="1">
    <location>
        <begin position="1"/>
        <end position="23"/>
    </location>
</feature>
<proteinExistence type="predicted"/>